<protein>
    <submittedName>
        <fullName evidence="2">Uncharacterized protein</fullName>
    </submittedName>
</protein>
<dbReference type="Proteomes" id="UP001494588">
    <property type="component" value="Unassembled WGS sequence"/>
</dbReference>
<proteinExistence type="predicted"/>
<dbReference type="RefSeq" id="WP_201649875.1">
    <property type="nucleotide sequence ID" value="NZ_CAJHCS010000006.1"/>
</dbReference>
<dbReference type="EMBL" id="JAZHGC010000005">
    <property type="protein sequence ID" value="MEM5285568.1"/>
    <property type="molecule type" value="Genomic_DNA"/>
</dbReference>
<feature type="region of interest" description="Disordered" evidence="1">
    <location>
        <begin position="113"/>
        <end position="143"/>
    </location>
</feature>
<evidence type="ECO:0000313" key="2">
    <source>
        <dbReference type="EMBL" id="MEM5285568.1"/>
    </source>
</evidence>
<gene>
    <name evidence="2" type="ORF">V4C55_07605</name>
</gene>
<accession>A0ABU9Q803</accession>
<organism evidence="2 3">
    <name type="scientific">Paraburkholderia sabiae</name>
    <dbReference type="NCBI Taxonomy" id="273251"/>
    <lineage>
        <taxon>Bacteria</taxon>
        <taxon>Pseudomonadati</taxon>
        <taxon>Pseudomonadota</taxon>
        <taxon>Betaproteobacteria</taxon>
        <taxon>Burkholderiales</taxon>
        <taxon>Burkholderiaceae</taxon>
        <taxon>Paraburkholderia</taxon>
    </lineage>
</organism>
<evidence type="ECO:0000313" key="3">
    <source>
        <dbReference type="Proteomes" id="UP001494588"/>
    </source>
</evidence>
<evidence type="ECO:0000256" key="1">
    <source>
        <dbReference type="SAM" id="MobiDB-lite"/>
    </source>
</evidence>
<keyword evidence="3" id="KW-1185">Reference proteome</keyword>
<sequence>MQPVDLNPKRKRENPLVWIFEPLESDPEYSRERFFNFQAAYLDGLLYLAVASGEEPWNGLVVCTSHDRQAGLLDEYPVLAPHPVLGKWLYVSQRHPEFETVAHQMVALARERDPRMGVVPGKRKRSPDVIDMKSSSSRKKKAS</sequence>
<name>A0ABU9Q803_9BURK</name>
<reference evidence="2 3" key="1">
    <citation type="submission" date="2024-01" db="EMBL/GenBank/DDBJ databases">
        <title>The diversity of rhizobia nodulating Mimosa spp. in eleven states of Brazil covering several biomes is determined by host plant, location, and edaphic factors.</title>
        <authorList>
            <person name="Rouws L."/>
            <person name="Barauna A."/>
            <person name="Beukes C."/>
            <person name="De Faria S.M."/>
            <person name="Gross E."/>
            <person name="Dos Reis Junior F.B."/>
            <person name="Simon M."/>
            <person name="Maluk M."/>
            <person name="Odee D.W."/>
            <person name="Kenicer G."/>
            <person name="Young J.P.W."/>
            <person name="Reis V.M."/>
            <person name="Zilli J."/>
            <person name="James E.K."/>
        </authorList>
    </citation>
    <scope>NUCLEOTIDE SEQUENCE [LARGE SCALE GENOMIC DNA]</scope>
    <source>
        <strain evidence="2 3">JPY77</strain>
    </source>
</reference>
<comment type="caution">
    <text evidence="2">The sequence shown here is derived from an EMBL/GenBank/DDBJ whole genome shotgun (WGS) entry which is preliminary data.</text>
</comment>